<dbReference type="PANTHER" id="PTHR34388">
    <property type="entry name" value="DNA POLYMERASE III SUBUNIT DELTA"/>
    <property type="match status" value="1"/>
</dbReference>
<dbReference type="GO" id="GO:0006261">
    <property type="term" value="P:DNA-templated DNA replication"/>
    <property type="evidence" value="ECO:0007669"/>
    <property type="project" value="TreeGrafter"/>
</dbReference>
<evidence type="ECO:0000313" key="10">
    <source>
        <dbReference type="EMBL" id="SFP90733.1"/>
    </source>
</evidence>
<evidence type="ECO:0000256" key="2">
    <source>
        <dbReference type="ARBA" id="ARBA00017703"/>
    </source>
</evidence>
<dbReference type="STRING" id="1227077.SAMN04515668_0779"/>
<dbReference type="Gene3D" id="1.20.272.10">
    <property type="match status" value="1"/>
</dbReference>
<accession>A0A1I5U623</accession>
<keyword evidence="5" id="KW-0235">DNA replication</keyword>
<dbReference type="SUPFAM" id="SSF52540">
    <property type="entry name" value="P-loop containing nucleoside triphosphate hydrolases"/>
    <property type="match status" value="1"/>
</dbReference>
<dbReference type="NCBIfam" id="TIGR01128">
    <property type="entry name" value="holA"/>
    <property type="match status" value="1"/>
</dbReference>
<dbReference type="GO" id="GO:0003677">
    <property type="term" value="F:DNA binding"/>
    <property type="evidence" value="ECO:0007669"/>
    <property type="project" value="InterPro"/>
</dbReference>
<dbReference type="GO" id="GO:0003887">
    <property type="term" value="F:DNA-directed DNA polymerase activity"/>
    <property type="evidence" value="ECO:0007669"/>
    <property type="project" value="UniProtKB-KW"/>
</dbReference>
<evidence type="ECO:0000256" key="7">
    <source>
        <dbReference type="ARBA" id="ARBA00034754"/>
    </source>
</evidence>
<keyword evidence="3" id="KW-0808">Transferase</keyword>
<protein>
    <recommendedName>
        <fullName evidence="2">DNA polymerase III subunit delta</fullName>
        <ecNumber evidence="1">2.7.7.7</ecNumber>
    </recommendedName>
</protein>
<dbReference type="InterPro" id="IPR008921">
    <property type="entry name" value="DNA_pol3_clamp-load_cplx_C"/>
</dbReference>
<dbReference type="Proteomes" id="UP000199029">
    <property type="component" value="Unassembled WGS sequence"/>
</dbReference>
<keyword evidence="6" id="KW-0239">DNA-directed DNA polymerase</keyword>
<evidence type="ECO:0000313" key="11">
    <source>
        <dbReference type="Proteomes" id="UP000199029"/>
    </source>
</evidence>
<evidence type="ECO:0000256" key="5">
    <source>
        <dbReference type="ARBA" id="ARBA00022705"/>
    </source>
</evidence>
<dbReference type="GO" id="GO:0009360">
    <property type="term" value="C:DNA polymerase III complex"/>
    <property type="evidence" value="ECO:0007669"/>
    <property type="project" value="InterPro"/>
</dbReference>
<dbReference type="Gene3D" id="1.10.8.60">
    <property type="match status" value="1"/>
</dbReference>
<reference evidence="11" key="1">
    <citation type="submission" date="2016-10" db="EMBL/GenBank/DDBJ databases">
        <authorList>
            <person name="Varghese N."/>
            <person name="Submissions S."/>
        </authorList>
    </citation>
    <scope>NUCLEOTIDE SEQUENCE [LARGE SCALE GENOMIC DNA]</scope>
    <source>
        <strain evidence="11">OR362-8,ATCC BAA-1266,JCM 13504</strain>
    </source>
</reference>
<dbReference type="EC" id="2.7.7.7" evidence="1"/>
<evidence type="ECO:0000256" key="4">
    <source>
        <dbReference type="ARBA" id="ARBA00022695"/>
    </source>
</evidence>
<evidence type="ECO:0000259" key="9">
    <source>
        <dbReference type="Pfam" id="PF06144"/>
    </source>
</evidence>
<evidence type="ECO:0000256" key="1">
    <source>
        <dbReference type="ARBA" id="ARBA00012417"/>
    </source>
</evidence>
<dbReference type="InterPro" id="IPR010372">
    <property type="entry name" value="DNA_pol3_delta_N"/>
</dbReference>
<dbReference type="Gene3D" id="3.40.50.300">
    <property type="entry name" value="P-loop containing nucleotide triphosphate hydrolases"/>
    <property type="match status" value="1"/>
</dbReference>
<evidence type="ECO:0000256" key="6">
    <source>
        <dbReference type="ARBA" id="ARBA00022932"/>
    </source>
</evidence>
<dbReference type="PANTHER" id="PTHR34388:SF1">
    <property type="entry name" value="DNA POLYMERASE III SUBUNIT DELTA"/>
    <property type="match status" value="1"/>
</dbReference>
<dbReference type="Pfam" id="PF06144">
    <property type="entry name" value="DNA_pol3_delta"/>
    <property type="match status" value="1"/>
</dbReference>
<feature type="domain" description="DNA polymerase III delta N-terminal" evidence="9">
    <location>
        <begin position="64"/>
        <end position="178"/>
    </location>
</feature>
<sequence>MGEQSEEFTRQRDPKGTRRFYLCQRGETGRPSFHPLTQSRIHPLILEADVLLKQLQQRQFQPVYFLQGEEPYYIDAVADLIEKNALAEHERSFNQVVLYGKDVDVTGILGQAKRFPMMAERSVVIVKEAQSVADLEQERSWPFLEAYLKNPLSSTVLVFCYKHKTLDSRKKLGKLLSGKDSPAVLMTSKKLYDNQVPQWLTANVRSRGQQITGQATAMLAEYIGADLGRLANEVDKLVLNLKPGQPIDEELVQQLVGISKDYNIFELQKALVQRDILKANRILGYFAANPKANPLIPNLTLLFGFFSKLLVLHQAGPNPADGEFKKLGIMNSFAQKEYQQALRVYPVERVVGIIHLIRRADAQSKGIESGSMDDGEILRELVWLILHQVPEGVLG</sequence>
<dbReference type="AlphaFoldDB" id="A0A1I5U623"/>
<evidence type="ECO:0000256" key="3">
    <source>
        <dbReference type="ARBA" id="ARBA00022679"/>
    </source>
</evidence>
<dbReference type="InterPro" id="IPR005790">
    <property type="entry name" value="DNA_polIII_delta"/>
</dbReference>
<name>A0A1I5U623_HYMAR</name>
<keyword evidence="4" id="KW-0548">Nucleotidyltransferase</keyword>
<dbReference type="InterPro" id="IPR027417">
    <property type="entry name" value="P-loop_NTPase"/>
</dbReference>
<comment type="catalytic activity">
    <reaction evidence="8">
        <text>DNA(n) + a 2'-deoxyribonucleoside 5'-triphosphate = DNA(n+1) + diphosphate</text>
        <dbReference type="Rhea" id="RHEA:22508"/>
        <dbReference type="Rhea" id="RHEA-COMP:17339"/>
        <dbReference type="Rhea" id="RHEA-COMP:17340"/>
        <dbReference type="ChEBI" id="CHEBI:33019"/>
        <dbReference type="ChEBI" id="CHEBI:61560"/>
        <dbReference type="ChEBI" id="CHEBI:173112"/>
        <dbReference type="EC" id="2.7.7.7"/>
    </reaction>
</comment>
<comment type="similarity">
    <text evidence="7">Belongs to the DNA polymerase HolA subunit family.</text>
</comment>
<proteinExistence type="inferred from homology"/>
<gene>
    <name evidence="10" type="ORF">SAMN04515668_0779</name>
</gene>
<dbReference type="OrthoDB" id="1172326at2"/>
<evidence type="ECO:0000256" key="8">
    <source>
        <dbReference type="ARBA" id="ARBA00049244"/>
    </source>
</evidence>
<dbReference type="SUPFAM" id="SSF48019">
    <property type="entry name" value="post-AAA+ oligomerization domain-like"/>
    <property type="match status" value="1"/>
</dbReference>
<organism evidence="10 11">
    <name type="scientific">Hymenobacter arizonensis</name>
    <name type="common">Siccationidurans arizonensis</name>
    <dbReference type="NCBI Taxonomy" id="1227077"/>
    <lineage>
        <taxon>Bacteria</taxon>
        <taxon>Pseudomonadati</taxon>
        <taxon>Bacteroidota</taxon>
        <taxon>Cytophagia</taxon>
        <taxon>Cytophagales</taxon>
        <taxon>Hymenobacteraceae</taxon>
        <taxon>Hymenobacter</taxon>
    </lineage>
</organism>
<dbReference type="EMBL" id="FOXS01000001">
    <property type="protein sequence ID" value="SFP90733.1"/>
    <property type="molecule type" value="Genomic_DNA"/>
</dbReference>
<keyword evidence="11" id="KW-1185">Reference proteome</keyword>